<evidence type="ECO:0000313" key="4">
    <source>
        <dbReference type="Proteomes" id="UP000244978"/>
    </source>
</evidence>
<dbReference type="RefSeq" id="WP_108997107.1">
    <property type="nucleotide sequence ID" value="NZ_QEEX01000001.1"/>
</dbReference>
<dbReference type="SMART" id="SM00422">
    <property type="entry name" value="HTH_MERR"/>
    <property type="match status" value="1"/>
</dbReference>
<feature type="domain" description="HTH merR-type" evidence="2">
    <location>
        <begin position="1"/>
        <end position="69"/>
    </location>
</feature>
<dbReference type="EMBL" id="QEEX01000001">
    <property type="protein sequence ID" value="PWB97107.1"/>
    <property type="molecule type" value="Genomic_DNA"/>
</dbReference>
<accession>A0A2U1SZR0</accession>
<organism evidence="3 4">
    <name type="scientific">Homoserinimonas hongtaonis</name>
    <dbReference type="NCBI Taxonomy" id="2079791"/>
    <lineage>
        <taxon>Bacteria</taxon>
        <taxon>Bacillati</taxon>
        <taxon>Actinomycetota</taxon>
        <taxon>Actinomycetes</taxon>
        <taxon>Micrococcales</taxon>
        <taxon>Microbacteriaceae</taxon>
        <taxon>Homoserinimonas</taxon>
    </lineage>
</organism>
<dbReference type="InterPro" id="IPR009061">
    <property type="entry name" value="DNA-bd_dom_put_sf"/>
</dbReference>
<proteinExistence type="predicted"/>
<dbReference type="SUPFAM" id="SSF46955">
    <property type="entry name" value="Putative DNA-binding domain"/>
    <property type="match status" value="1"/>
</dbReference>
<dbReference type="GO" id="GO:0003677">
    <property type="term" value="F:DNA binding"/>
    <property type="evidence" value="ECO:0007669"/>
    <property type="project" value="UniProtKB-KW"/>
</dbReference>
<name>A0A2U1SZR0_9MICO</name>
<keyword evidence="4" id="KW-1185">Reference proteome</keyword>
<dbReference type="PANTHER" id="PTHR30204:SF93">
    <property type="entry name" value="HTH MERR-TYPE DOMAIN-CONTAINING PROTEIN"/>
    <property type="match status" value="1"/>
</dbReference>
<evidence type="ECO:0000256" key="1">
    <source>
        <dbReference type="ARBA" id="ARBA00023125"/>
    </source>
</evidence>
<dbReference type="InterPro" id="IPR000551">
    <property type="entry name" value="MerR-type_HTH_dom"/>
</dbReference>
<gene>
    <name evidence="3" type="ORF">DF220_04080</name>
</gene>
<dbReference type="CDD" id="cd00592">
    <property type="entry name" value="HTH_MerR-like"/>
    <property type="match status" value="1"/>
</dbReference>
<dbReference type="Pfam" id="PF13411">
    <property type="entry name" value="MerR_1"/>
    <property type="match status" value="1"/>
</dbReference>
<dbReference type="InterPro" id="IPR047057">
    <property type="entry name" value="MerR_fam"/>
</dbReference>
<sequence length="251" mass="27903">MKSSELAALARVTVRTLRHYHQVGILEEPPRGTNGYRDYGVHDLVRLLRIRRLADLGIPLEHMPRMLDEADREHSPLLDQIEAGIDDEIRRLEAQKAMIREIRASDSSPDLPPLLAPFVATLTGGAANSESARSERDYAILLNHLAGEHGADRLAQAYSKLATASEISGFHEMRRLFDDLRSDASDAEIEHVVGVSLPLLQHAIVEIEPLLSAVVTLDDATLGLFESYHSDALNRAQKETLSRLEARLARQ</sequence>
<reference evidence="4" key="1">
    <citation type="submission" date="2018-04" db="EMBL/GenBank/DDBJ databases">
        <authorList>
            <person name="Liu S."/>
            <person name="Wang Z."/>
            <person name="Li J."/>
        </authorList>
    </citation>
    <scope>NUCLEOTIDE SEQUENCE [LARGE SCALE GENOMIC DNA]</scope>
    <source>
        <strain evidence="4">S1194</strain>
    </source>
</reference>
<keyword evidence="1" id="KW-0238">DNA-binding</keyword>
<protein>
    <recommendedName>
        <fullName evidence="2">HTH merR-type domain-containing protein</fullName>
    </recommendedName>
</protein>
<dbReference type="GO" id="GO:0003700">
    <property type="term" value="F:DNA-binding transcription factor activity"/>
    <property type="evidence" value="ECO:0007669"/>
    <property type="project" value="InterPro"/>
</dbReference>
<comment type="caution">
    <text evidence="3">The sequence shown here is derived from an EMBL/GenBank/DDBJ whole genome shotgun (WGS) entry which is preliminary data.</text>
</comment>
<evidence type="ECO:0000313" key="3">
    <source>
        <dbReference type="EMBL" id="PWB97107.1"/>
    </source>
</evidence>
<evidence type="ECO:0000259" key="2">
    <source>
        <dbReference type="PROSITE" id="PS50937"/>
    </source>
</evidence>
<dbReference type="Proteomes" id="UP000244978">
    <property type="component" value="Unassembled WGS sequence"/>
</dbReference>
<dbReference type="AlphaFoldDB" id="A0A2U1SZR0"/>
<dbReference type="Gene3D" id="1.10.1660.10">
    <property type="match status" value="1"/>
</dbReference>
<dbReference type="PROSITE" id="PS50937">
    <property type="entry name" value="HTH_MERR_2"/>
    <property type="match status" value="1"/>
</dbReference>
<dbReference type="PANTHER" id="PTHR30204">
    <property type="entry name" value="REDOX-CYCLING DRUG-SENSING TRANSCRIPTIONAL ACTIVATOR SOXR"/>
    <property type="match status" value="1"/>
</dbReference>